<reference evidence="1 2" key="1">
    <citation type="submission" date="2018-06" db="EMBL/GenBank/DDBJ databases">
        <authorList>
            <consortium name="Pathogen Informatics"/>
            <person name="Doyle S."/>
        </authorList>
    </citation>
    <scope>NUCLEOTIDE SEQUENCE [LARGE SCALE GENOMIC DNA]</scope>
    <source>
        <strain evidence="1 2">NCTC11967</strain>
    </source>
</reference>
<organism evidence="1 2">
    <name type="scientific">Yokenella regensburgei</name>
    <dbReference type="NCBI Taxonomy" id="158877"/>
    <lineage>
        <taxon>Bacteria</taxon>
        <taxon>Pseudomonadati</taxon>
        <taxon>Pseudomonadota</taxon>
        <taxon>Gammaproteobacteria</taxon>
        <taxon>Enterobacterales</taxon>
        <taxon>Enterobacteriaceae</taxon>
        <taxon>Yokenella</taxon>
    </lineage>
</organism>
<evidence type="ECO:0008006" key="3">
    <source>
        <dbReference type="Google" id="ProtNLM"/>
    </source>
</evidence>
<sequence>MTKTLLRSGSLDDFQAVGGGGQAVFDSALQIRETLRLRKQQALVDCLAIPQVNDEGDRVAWYSPVEGSASSWKAADEAVRERARRYLRSTFDSALTLSRKSLASGKTTQQLFGALLEKALQFPGENHVFLVDGKPVITFWGFINLNDSVRDDILDCLREPEPEPPVIEVIPPAPAEAEPEPVVFVDEEQPLLMPEPTPAAVSKLPDTVMQAYAVAQPEAEEPEAEPEINTVADPVPVKRAKRRLPLWSVPVAAIIVVAVAAPLLWKQSTTVAEPVETVAAAPVPAPVVQPVPARPALPQVAASLPLHRADVIKTKEEEKPAAPAEPVVIAAIPKDALVMEAAQMRAGTTKFLNGNWRVLIDIKDPVTGKPPSLRYQMQNNKGTARLVHGDNIVCRAEIFSGLHQNGELMIKSRGAARCSDGSRYPMPEITCKAGTSDIAECTGRYDANTVVPLTFKKTGA</sequence>
<proteinExistence type="predicted"/>
<dbReference type="Proteomes" id="UP000251313">
    <property type="component" value="Unassembled WGS sequence"/>
</dbReference>
<evidence type="ECO:0000313" key="2">
    <source>
        <dbReference type="Proteomes" id="UP000251313"/>
    </source>
</evidence>
<dbReference type="RefSeq" id="WP_038257670.1">
    <property type="nucleotide sequence ID" value="NZ_UAVL01000001.1"/>
</dbReference>
<protein>
    <recommendedName>
        <fullName evidence="3">SsrAB-activated protein</fullName>
    </recommendedName>
</protein>
<dbReference type="EMBL" id="UAVL01000001">
    <property type="protein sequence ID" value="SQA60845.1"/>
    <property type="molecule type" value="Genomic_DNA"/>
</dbReference>
<dbReference type="InterPro" id="IPR047774">
    <property type="entry name" value="SrfA-like"/>
</dbReference>
<gene>
    <name evidence="1" type="ORF">NCTC11967_00919</name>
</gene>
<dbReference type="NCBIfam" id="NF040486">
    <property type="entry name" value="SrfA_fam"/>
    <property type="match status" value="1"/>
</dbReference>
<accession>A0AB38FSE4</accession>
<name>A0AB38FSE4_9ENTR</name>
<comment type="caution">
    <text evidence="1">The sequence shown here is derived from an EMBL/GenBank/DDBJ whole genome shotgun (WGS) entry which is preliminary data.</text>
</comment>
<evidence type="ECO:0000313" key="1">
    <source>
        <dbReference type="EMBL" id="SQA60845.1"/>
    </source>
</evidence>
<dbReference type="AlphaFoldDB" id="A0AB38FSE4"/>